<dbReference type="PROSITE" id="PS50110">
    <property type="entry name" value="RESPONSE_REGULATORY"/>
    <property type="match status" value="1"/>
</dbReference>
<dbReference type="PANTHER" id="PTHR43214">
    <property type="entry name" value="TWO-COMPONENT RESPONSE REGULATOR"/>
    <property type="match status" value="1"/>
</dbReference>
<dbReference type="Proteomes" id="UP000694257">
    <property type="component" value="Chromosome"/>
</dbReference>
<dbReference type="Pfam" id="PF00196">
    <property type="entry name" value="GerE"/>
    <property type="match status" value="1"/>
</dbReference>
<protein>
    <submittedName>
        <fullName evidence="8">Response regulator transcription factor</fullName>
    </submittedName>
</protein>
<reference evidence="8 9" key="1">
    <citation type="submission" date="2021-07" db="EMBL/GenBank/DDBJ databases">
        <title>Whole Genome Sequence of Nocardia Iowensis.</title>
        <authorList>
            <person name="Lamm A."/>
            <person name="Collins-Fairclough A.M."/>
            <person name="Bunk B."/>
            <person name="Sproer C."/>
        </authorList>
    </citation>
    <scope>NUCLEOTIDE SEQUENCE [LARGE SCALE GENOMIC DNA]</scope>
    <source>
        <strain evidence="8 9">NRRL 5646</strain>
    </source>
</reference>
<dbReference type="SMART" id="SM00448">
    <property type="entry name" value="REC"/>
    <property type="match status" value="1"/>
</dbReference>
<dbReference type="InterPro" id="IPR058245">
    <property type="entry name" value="NreC/VraR/RcsB-like_REC"/>
</dbReference>
<accession>A0ABX8RJY1</accession>
<evidence type="ECO:0000256" key="3">
    <source>
        <dbReference type="ARBA" id="ARBA00023125"/>
    </source>
</evidence>
<feature type="domain" description="HTH luxR-type" evidence="6">
    <location>
        <begin position="144"/>
        <end position="209"/>
    </location>
</feature>
<proteinExistence type="predicted"/>
<evidence type="ECO:0000256" key="4">
    <source>
        <dbReference type="ARBA" id="ARBA00023163"/>
    </source>
</evidence>
<evidence type="ECO:0000256" key="2">
    <source>
        <dbReference type="ARBA" id="ARBA00023015"/>
    </source>
</evidence>
<evidence type="ECO:0000313" key="8">
    <source>
        <dbReference type="EMBL" id="QXN89958.1"/>
    </source>
</evidence>
<evidence type="ECO:0000256" key="5">
    <source>
        <dbReference type="PROSITE-ProRule" id="PRU00169"/>
    </source>
</evidence>
<evidence type="ECO:0000259" key="6">
    <source>
        <dbReference type="PROSITE" id="PS50043"/>
    </source>
</evidence>
<dbReference type="PANTHER" id="PTHR43214:SF24">
    <property type="entry name" value="TRANSCRIPTIONAL REGULATORY PROTEIN NARL-RELATED"/>
    <property type="match status" value="1"/>
</dbReference>
<dbReference type="PROSITE" id="PS50043">
    <property type="entry name" value="HTH_LUXR_2"/>
    <property type="match status" value="1"/>
</dbReference>
<sequence length="216" mass="23227">MTRVFLVDDHEIVRVGIRDLIDGESDLQVVGEAATCAQARRRVPPLRPDVAVLDVRLPDGSGVELCRDLLAATPRLRCLMLTSFVDEQSMIGAVLAGASAFLVKDIRGPELIDAIRAVGEGQSLLDERAAAALMAKLRTQTTGEHGPLAALTDRERTVLAMLGEGLTNRQIAHRMFLSEKTVKNYVSQLLAKLDVEGRTQAAVLAAKLGLPGPAEE</sequence>
<keyword evidence="1 5" id="KW-0597">Phosphoprotein</keyword>
<keyword evidence="3" id="KW-0238">DNA-binding</keyword>
<dbReference type="InterPro" id="IPR001789">
    <property type="entry name" value="Sig_transdc_resp-reg_receiver"/>
</dbReference>
<dbReference type="Pfam" id="PF00072">
    <property type="entry name" value="Response_reg"/>
    <property type="match status" value="1"/>
</dbReference>
<dbReference type="CDD" id="cd06170">
    <property type="entry name" value="LuxR_C_like"/>
    <property type="match status" value="1"/>
</dbReference>
<keyword evidence="9" id="KW-1185">Reference proteome</keyword>
<evidence type="ECO:0000259" key="7">
    <source>
        <dbReference type="PROSITE" id="PS50110"/>
    </source>
</evidence>
<dbReference type="EMBL" id="CP078145">
    <property type="protein sequence ID" value="QXN89958.1"/>
    <property type="molecule type" value="Genomic_DNA"/>
</dbReference>
<dbReference type="CDD" id="cd17535">
    <property type="entry name" value="REC_NarL-like"/>
    <property type="match status" value="1"/>
</dbReference>
<feature type="domain" description="Response regulatory" evidence="7">
    <location>
        <begin position="3"/>
        <end position="119"/>
    </location>
</feature>
<dbReference type="InterPro" id="IPR000792">
    <property type="entry name" value="Tscrpt_reg_LuxR_C"/>
</dbReference>
<keyword evidence="4" id="KW-0804">Transcription</keyword>
<gene>
    <name evidence="8" type="ORF">KV110_31585</name>
</gene>
<evidence type="ECO:0000313" key="9">
    <source>
        <dbReference type="Proteomes" id="UP000694257"/>
    </source>
</evidence>
<dbReference type="InterPro" id="IPR039420">
    <property type="entry name" value="WalR-like"/>
</dbReference>
<dbReference type="SMART" id="SM00421">
    <property type="entry name" value="HTH_LUXR"/>
    <property type="match status" value="1"/>
</dbReference>
<evidence type="ECO:0000256" key="1">
    <source>
        <dbReference type="ARBA" id="ARBA00022553"/>
    </source>
</evidence>
<dbReference type="RefSeq" id="WP_218470830.1">
    <property type="nucleotide sequence ID" value="NZ_BAABJN010000006.1"/>
</dbReference>
<organism evidence="8 9">
    <name type="scientific">Nocardia iowensis</name>
    <dbReference type="NCBI Taxonomy" id="204891"/>
    <lineage>
        <taxon>Bacteria</taxon>
        <taxon>Bacillati</taxon>
        <taxon>Actinomycetota</taxon>
        <taxon>Actinomycetes</taxon>
        <taxon>Mycobacteriales</taxon>
        <taxon>Nocardiaceae</taxon>
        <taxon>Nocardia</taxon>
    </lineage>
</organism>
<name>A0ABX8RJY1_NOCIO</name>
<keyword evidence="2" id="KW-0805">Transcription regulation</keyword>
<feature type="modified residue" description="4-aspartylphosphate" evidence="5">
    <location>
        <position position="54"/>
    </location>
</feature>